<dbReference type="GO" id="GO:0008233">
    <property type="term" value="F:peptidase activity"/>
    <property type="evidence" value="ECO:0007669"/>
    <property type="project" value="UniProtKB-KW"/>
</dbReference>
<dbReference type="STRING" id="35608.A0A2U1LAS0"/>
<comment type="caution">
    <text evidence="2">The sequence shown here is derived from an EMBL/GenBank/DDBJ whole genome shotgun (WGS) entry which is preliminary data.</text>
</comment>
<reference evidence="2 3" key="1">
    <citation type="journal article" date="2018" name="Mol. Plant">
        <title>The genome of Artemisia annua provides insight into the evolution of Asteraceae family and artemisinin biosynthesis.</title>
        <authorList>
            <person name="Shen Q."/>
            <person name="Zhang L."/>
            <person name="Liao Z."/>
            <person name="Wang S."/>
            <person name="Yan T."/>
            <person name="Shi P."/>
            <person name="Liu M."/>
            <person name="Fu X."/>
            <person name="Pan Q."/>
            <person name="Wang Y."/>
            <person name="Lv Z."/>
            <person name="Lu X."/>
            <person name="Zhang F."/>
            <person name="Jiang W."/>
            <person name="Ma Y."/>
            <person name="Chen M."/>
            <person name="Hao X."/>
            <person name="Li L."/>
            <person name="Tang Y."/>
            <person name="Lv G."/>
            <person name="Zhou Y."/>
            <person name="Sun X."/>
            <person name="Brodelius P.E."/>
            <person name="Rose J.K.C."/>
            <person name="Tang K."/>
        </authorList>
    </citation>
    <scope>NUCLEOTIDE SEQUENCE [LARGE SCALE GENOMIC DNA]</scope>
    <source>
        <strain evidence="3">cv. Huhao1</strain>
        <tissue evidence="2">Leaf</tissue>
    </source>
</reference>
<sequence length="169" mass="18582">MPALASSSCFRTSIQKIVDEFEASSDNEQIGDMPLAVSLNALLQEEALAHMLSSLRAECSEYYASTHGSLAVVNALSNRILTAERSLIFGELQRWTQSFLGPFNGIVGSILTCKSCSFQKMLKKNITIAFTLLTTKYKGERSPGELHCAPSEVFMLFDVNNDGLISFEE</sequence>
<dbReference type="AlphaFoldDB" id="A0A2U1LAS0"/>
<proteinExistence type="predicted"/>
<keyword evidence="3" id="KW-1185">Reference proteome</keyword>
<evidence type="ECO:0000313" key="2">
    <source>
        <dbReference type="EMBL" id="PWA46090.1"/>
    </source>
</evidence>
<organism evidence="2 3">
    <name type="scientific">Artemisia annua</name>
    <name type="common">Sweet wormwood</name>
    <dbReference type="NCBI Taxonomy" id="35608"/>
    <lineage>
        <taxon>Eukaryota</taxon>
        <taxon>Viridiplantae</taxon>
        <taxon>Streptophyta</taxon>
        <taxon>Embryophyta</taxon>
        <taxon>Tracheophyta</taxon>
        <taxon>Spermatophyta</taxon>
        <taxon>Magnoliopsida</taxon>
        <taxon>eudicotyledons</taxon>
        <taxon>Gunneridae</taxon>
        <taxon>Pentapetalae</taxon>
        <taxon>asterids</taxon>
        <taxon>campanulids</taxon>
        <taxon>Asterales</taxon>
        <taxon>Asteraceae</taxon>
        <taxon>Asteroideae</taxon>
        <taxon>Anthemideae</taxon>
        <taxon>Artemisiinae</taxon>
        <taxon>Artemisia</taxon>
    </lineage>
</organism>
<accession>A0A2U1LAS0</accession>
<dbReference type="Proteomes" id="UP000245207">
    <property type="component" value="Unassembled WGS sequence"/>
</dbReference>
<protein>
    <submittedName>
        <fullName evidence="2">Ubiquitin-specific protease 27</fullName>
    </submittedName>
</protein>
<feature type="domain" description="EF-hand" evidence="1">
    <location>
        <begin position="152"/>
        <end position="169"/>
    </location>
</feature>
<dbReference type="PROSITE" id="PS50222">
    <property type="entry name" value="EF_HAND_2"/>
    <property type="match status" value="1"/>
</dbReference>
<dbReference type="OrthoDB" id="2248014at2759"/>
<dbReference type="InterPro" id="IPR002048">
    <property type="entry name" value="EF_hand_dom"/>
</dbReference>
<evidence type="ECO:0000259" key="1">
    <source>
        <dbReference type="PROSITE" id="PS50222"/>
    </source>
</evidence>
<dbReference type="GO" id="GO:0006508">
    <property type="term" value="P:proteolysis"/>
    <property type="evidence" value="ECO:0007669"/>
    <property type="project" value="UniProtKB-KW"/>
</dbReference>
<evidence type="ECO:0000313" key="3">
    <source>
        <dbReference type="Proteomes" id="UP000245207"/>
    </source>
</evidence>
<gene>
    <name evidence="2" type="ORF">CTI12_AA512230</name>
</gene>
<dbReference type="EMBL" id="PKPP01010453">
    <property type="protein sequence ID" value="PWA46090.1"/>
    <property type="molecule type" value="Genomic_DNA"/>
</dbReference>
<keyword evidence="2" id="KW-0645">Protease</keyword>
<dbReference type="GO" id="GO:0005509">
    <property type="term" value="F:calcium ion binding"/>
    <property type="evidence" value="ECO:0007669"/>
    <property type="project" value="InterPro"/>
</dbReference>
<keyword evidence="2" id="KW-0378">Hydrolase</keyword>
<name>A0A2U1LAS0_ARTAN</name>